<proteinExistence type="predicted"/>
<accession>A0A9P0CSP3</accession>
<name>A0A9P0CSP3_9CUCU</name>
<feature type="compositionally biased region" description="Low complexity" evidence="1">
    <location>
        <begin position="153"/>
        <end position="170"/>
    </location>
</feature>
<dbReference type="EMBL" id="OV651814">
    <property type="protein sequence ID" value="CAH1105523.1"/>
    <property type="molecule type" value="Genomic_DNA"/>
</dbReference>
<dbReference type="AlphaFoldDB" id="A0A9P0CSP3"/>
<dbReference type="Proteomes" id="UP001153636">
    <property type="component" value="Chromosome 2"/>
</dbReference>
<protein>
    <submittedName>
        <fullName evidence="2">Uncharacterized protein</fullName>
    </submittedName>
</protein>
<feature type="compositionally biased region" description="Acidic residues" evidence="1">
    <location>
        <begin position="175"/>
        <end position="185"/>
    </location>
</feature>
<gene>
    <name evidence="2" type="ORF">PSYICH_LOCUS6947</name>
</gene>
<organism evidence="2 3">
    <name type="scientific">Psylliodes chrysocephalus</name>
    <dbReference type="NCBI Taxonomy" id="3402493"/>
    <lineage>
        <taxon>Eukaryota</taxon>
        <taxon>Metazoa</taxon>
        <taxon>Ecdysozoa</taxon>
        <taxon>Arthropoda</taxon>
        <taxon>Hexapoda</taxon>
        <taxon>Insecta</taxon>
        <taxon>Pterygota</taxon>
        <taxon>Neoptera</taxon>
        <taxon>Endopterygota</taxon>
        <taxon>Coleoptera</taxon>
        <taxon>Polyphaga</taxon>
        <taxon>Cucujiformia</taxon>
        <taxon>Chrysomeloidea</taxon>
        <taxon>Chrysomelidae</taxon>
        <taxon>Galerucinae</taxon>
        <taxon>Alticini</taxon>
        <taxon>Psylliodes</taxon>
    </lineage>
</organism>
<reference evidence="2" key="1">
    <citation type="submission" date="2022-01" db="EMBL/GenBank/DDBJ databases">
        <authorList>
            <person name="King R."/>
        </authorList>
    </citation>
    <scope>NUCLEOTIDE SEQUENCE</scope>
</reference>
<evidence type="ECO:0000313" key="2">
    <source>
        <dbReference type="EMBL" id="CAH1105523.1"/>
    </source>
</evidence>
<feature type="region of interest" description="Disordered" evidence="1">
    <location>
        <begin position="136"/>
        <end position="185"/>
    </location>
</feature>
<keyword evidence="3" id="KW-1185">Reference proteome</keyword>
<evidence type="ECO:0000256" key="1">
    <source>
        <dbReference type="SAM" id="MobiDB-lite"/>
    </source>
</evidence>
<evidence type="ECO:0000313" key="3">
    <source>
        <dbReference type="Proteomes" id="UP001153636"/>
    </source>
</evidence>
<sequence>MGFPESHLWISIRAGSSAFENGSTKYFYLQSRERMTNPSTPIKNKGEAAVTPFLSEQEPSTSKLDPELPSQFKRVVLWPEKKNPVKSARLREKLPAVVTSPQMMEYYKKKENKKIEAEKQKEANKRAREIKKAELEMKKSQKAGTTKKKRVIESVSSDESSESMSSQISLHESDASDWNEMSDEEEEVSEVKSFKNLVEGDFILVEYKGGKRMLYNFIYLCVIQKNYLRR</sequence>